<dbReference type="EMBL" id="SDAM02029612">
    <property type="protein sequence ID" value="KAH6755344.1"/>
    <property type="molecule type" value="Genomic_DNA"/>
</dbReference>
<sequence>MSMDVKDVSELEHVNKENIPPLSLSNKPGPNNKKAKCTLVKINEARKPLRDISHLYKAANRAHLRGFRPPSSISVCGLTSKRKRKLEDDGAEQEQQSCSKILRKEYR</sequence>
<comment type="caution">
    <text evidence="2">The sequence shown here is derived from an EMBL/GenBank/DDBJ whole genome shotgun (WGS) entry which is preliminary data.</text>
</comment>
<protein>
    <submittedName>
        <fullName evidence="2">Uncharacterized protein</fullName>
    </submittedName>
</protein>
<proteinExistence type="predicted"/>
<evidence type="ECO:0000256" key="1">
    <source>
        <dbReference type="SAM" id="MobiDB-lite"/>
    </source>
</evidence>
<dbReference type="Proteomes" id="UP001190926">
    <property type="component" value="Unassembled WGS sequence"/>
</dbReference>
<evidence type="ECO:0000313" key="2">
    <source>
        <dbReference type="EMBL" id="KAH6755344.1"/>
    </source>
</evidence>
<accession>A0AAD4NW00</accession>
<feature type="compositionally biased region" description="Basic and acidic residues" evidence="1">
    <location>
        <begin position="1"/>
        <end position="16"/>
    </location>
</feature>
<reference evidence="2 3" key="1">
    <citation type="journal article" date="2021" name="Nat. Commun.">
        <title>Incipient diploidization of the medicinal plant Perilla within 10,000 years.</title>
        <authorList>
            <person name="Zhang Y."/>
            <person name="Shen Q."/>
            <person name="Leng L."/>
            <person name="Zhang D."/>
            <person name="Chen S."/>
            <person name="Shi Y."/>
            <person name="Ning Z."/>
            <person name="Chen S."/>
        </authorList>
    </citation>
    <scope>NUCLEOTIDE SEQUENCE [LARGE SCALE GENOMIC DNA]</scope>
    <source>
        <strain evidence="3">cv. PC099</strain>
    </source>
</reference>
<feature type="region of interest" description="Disordered" evidence="1">
    <location>
        <begin position="1"/>
        <end position="34"/>
    </location>
</feature>
<dbReference type="AlphaFoldDB" id="A0AAD4NW00"/>
<feature type="region of interest" description="Disordered" evidence="1">
    <location>
        <begin position="82"/>
        <end position="107"/>
    </location>
</feature>
<name>A0AAD4NW00_PERFH</name>
<evidence type="ECO:0000313" key="3">
    <source>
        <dbReference type="Proteomes" id="UP001190926"/>
    </source>
</evidence>
<gene>
    <name evidence="2" type="ORF">C2S53_014668</name>
</gene>
<organism evidence="2 3">
    <name type="scientific">Perilla frutescens var. hirtella</name>
    <name type="common">Perilla citriodora</name>
    <name type="synonym">Perilla setoyensis</name>
    <dbReference type="NCBI Taxonomy" id="608512"/>
    <lineage>
        <taxon>Eukaryota</taxon>
        <taxon>Viridiplantae</taxon>
        <taxon>Streptophyta</taxon>
        <taxon>Embryophyta</taxon>
        <taxon>Tracheophyta</taxon>
        <taxon>Spermatophyta</taxon>
        <taxon>Magnoliopsida</taxon>
        <taxon>eudicotyledons</taxon>
        <taxon>Gunneridae</taxon>
        <taxon>Pentapetalae</taxon>
        <taxon>asterids</taxon>
        <taxon>lamiids</taxon>
        <taxon>Lamiales</taxon>
        <taxon>Lamiaceae</taxon>
        <taxon>Nepetoideae</taxon>
        <taxon>Elsholtzieae</taxon>
        <taxon>Perilla</taxon>
    </lineage>
</organism>
<keyword evidence="3" id="KW-1185">Reference proteome</keyword>